<dbReference type="InterPro" id="IPR006558">
    <property type="entry name" value="LamG-like"/>
</dbReference>
<keyword evidence="4" id="KW-0326">Glycosidase</keyword>
<evidence type="ECO:0000313" key="4">
    <source>
        <dbReference type="EMBL" id="MCC9642805.1"/>
    </source>
</evidence>
<dbReference type="Pfam" id="PF13385">
    <property type="entry name" value="Laminin_G_3"/>
    <property type="match status" value="1"/>
</dbReference>
<dbReference type="GO" id="GO:0004308">
    <property type="term" value="F:exo-alpha-sialidase activity"/>
    <property type="evidence" value="ECO:0007669"/>
    <property type="project" value="UniProtKB-EC"/>
</dbReference>
<accession>A0ABS8NGZ5</accession>
<evidence type="ECO:0000256" key="1">
    <source>
        <dbReference type="ARBA" id="ARBA00022729"/>
    </source>
</evidence>
<dbReference type="SMART" id="SM00560">
    <property type="entry name" value="LamGL"/>
    <property type="match status" value="1"/>
</dbReference>
<dbReference type="SUPFAM" id="SSF50939">
    <property type="entry name" value="Sialidases"/>
    <property type="match status" value="1"/>
</dbReference>
<dbReference type="Proteomes" id="UP001430306">
    <property type="component" value="Unassembled WGS sequence"/>
</dbReference>
<dbReference type="PANTHER" id="PTHR43752:SF2">
    <property type="entry name" value="BNR_ASP-BOX REPEAT FAMILY PROTEIN"/>
    <property type="match status" value="1"/>
</dbReference>
<comment type="caution">
    <text evidence="4">The sequence shown here is derived from an EMBL/GenBank/DDBJ whole genome shotgun (WGS) entry which is preliminary data.</text>
</comment>
<dbReference type="EC" id="3.2.1.18" evidence="4"/>
<dbReference type="Pfam" id="PF13088">
    <property type="entry name" value="BNR_2"/>
    <property type="match status" value="1"/>
</dbReference>
<evidence type="ECO:0000313" key="5">
    <source>
        <dbReference type="Proteomes" id="UP001430306"/>
    </source>
</evidence>
<evidence type="ECO:0000259" key="3">
    <source>
        <dbReference type="SMART" id="SM00560"/>
    </source>
</evidence>
<dbReference type="Gene3D" id="2.120.10.10">
    <property type="match status" value="1"/>
</dbReference>
<dbReference type="InterPro" id="IPR036278">
    <property type="entry name" value="Sialidase_sf"/>
</dbReference>
<name>A0ABS8NGZ5_9BACT</name>
<keyword evidence="5" id="KW-1185">Reference proteome</keyword>
<reference evidence="4" key="1">
    <citation type="submission" date="2021-11" db="EMBL/GenBank/DDBJ databases">
        <title>Genome sequence.</title>
        <authorList>
            <person name="Sun Q."/>
        </authorList>
    </citation>
    <scope>NUCLEOTIDE SEQUENCE</scope>
    <source>
        <strain evidence="4">JC740</strain>
    </source>
</reference>
<proteinExistence type="predicted"/>
<protein>
    <submittedName>
        <fullName evidence="4">Exo-alpha-sialidase</fullName>
        <ecNumber evidence="4">3.2.1.18</ecNumber>
    </submittedName>
</protein>
<keyword evidence="4" id="KW-0378">Hydrolase</keyword>
<keyword evidence="2" id="KW-1015">Disulfide bond</keyword>
<evidence type="ECO:0000256" key="2">
    <source>
        <dbReference type="ARBA" id="ARBA00023157"/>
    </source>
</evidence>
<feature type="domain" description="LamG-like jellyroll fold" evidence="3">
    <location>
        <begin position="81"/>
        <end position="214"/>
    </location>
</feature>
<gene>
    <name evidence="4" type="ORF">LOC71_11010</name>
</gene>
<dbReference type="RefSeq" id="WP_230273756.1">
    <property type="nucleotide sequence ID" value="NZ_JAJKFW010000022.1"/>
</dbReference>
<dbReference type="PANTHER" id="PTHR43752">
    <property type="entry name" value="BNR/ASP-BOX REPEAT FAMILY PROTEIN"/>
    <property type="match status" value="1"/>
</dbReference>
<dbReference type="CDD" id="cd15482">
    <property type="entry name" value="Sialidase_non-viral"/>
    <property type="match status" value="1"/>
</dbReference>
<keyword evidence="1" id="KW-0732">Signal</keyword>
<sequence length="600" mass="66617">MKTSMLLFGTPLRALLLVVIGNVSITFAEDTARWSMDCSSPNTLLVGKTPAYRDGVEGHCSVFDGNTVLDLDGASGLTDSKHFTLVVWVNPHTLNRNQQAIAAKNRYSLGEREWTLMLDTDRRFRLYVREEGWRTISGPDARPGSWHQLIFVRNANEITFYVDGEKQGELSINALATTNAPVTVGGVNDNGNLRQTLVGAVDEVQLLPKSLTEADVKQFYRPVTSKHALPEPPQLETLWDESEALPTASNLTPADDVKFHVIQTWNEPVDGYRFLHGVALQFHRGRLFASFGHNQGDENTVTEEAHYRISDDQGMSWGPLQIIDHGEEENLAVSHGVFLSEGNSLWAFHGSYYGRMEDIHTRAYRYDENSDQWTPLGRVIGEGFWPMNQPVRMEDGNWIMPGLLGKRYDSNQAFPAAVAISHGNHFEKWDLVRIPVDKNIHQMWGESSLWVSGENVFNVSRFGADAKALLATSDDYGRTWSPSKISNLPMATSKPAAGVLSTGQRYLVCTTAADNGGRRMPLTIAISRPGENVFSKVLVLRRAMQPNAPGESAKRLSLSYPYAIEHDGHLYVGYSNNGGRSANLNSAEMAVVPIQSLRAD</sequence>
<organism evidence="4 5">
    <name type="scientific">Rhodopirellula halodulae</name>
    <dbReference type="NCBI Taxonomy" id="2894198"/>
    <lineage>
        <taxon>Bacteria</taxon>
        <taxon>Pseudomonadati</taxon>
        <taxon>Planctomycetota</taxon>
        <taxon>Planctomycetia</taxon>
        <taxon>Pirellulales</taxon>
        <taxon>Pirellulaceae</taxon>
        <taxon>Rhodopirellula</taxon>
    </lineage>
</organism>
<dbReference type="InterPro" id="IPR011040">
    <property type="entry name" value="Sialidase"/>
</dbReference>
<dbReference type="Gene3D" id="2.60.120.200">
    <property type="match status" value="1"/>
</dbReference>
<dbReference type="InterPro" id="IPR013320">
    <property type="entry name" value="ConA-like_dom_sf"/>
</dbReference>
<dbReference type="EMBL" id="JAJKFW010000022">
    <property type="protein sequence ID" value="MCC9642805.1"/>
    <property type="molecule type" value="Genomic_DNA"/>
</dbReference>
<dbReference type="SUPFAM" id="SSF49899">
    <property type="entry name" value="Concanavalin A-like lectins/glucanases"/>
    <property type="match status" value="1"/>
</dbReference>